<dbReference type="EMBL" id="OY731407">
    <property type="protein sequence ID" value="CAJ1977396.1"/>
    <property type="molecule type" value="Genomic_DNA"/>
</dbReference>
<keyword evidence="2" id="KW-1185">Reference proteome</keyword>
<evidence type="ECO:0000313" key="2">
    <source>
        <dbReference type="Proteomes" id="UP001189624"/>
    </source>
</evidence>
<dbReference type="AlphaFoldDB" id="A0AA86W2L2"/>
<dbReference type="Proteomes" id="UP001189624">
    <property type="component" value="Chromosome 10"/>
</dbReference>
<proteinExistence type="predicted"/>
<reference evidence="1" key="1">
    <citation type="submission" date="2023-10" db="EMBL/GenBank/DDBJ databases">
        <authorList>
            <person name="Domelevo Entfellner J.-B."/>
        </authorList>
    </citation>
    <scope>NUCLEOTIDE SEQUENCE</scope>
</reference>
<name>A0AA86W2L2_9FABA</name>
<gene>
    <name evidence="1" type="ORF">AYBTSS11_LOCUS29561</name>
</gene>
<dbReference type="Gramene" id="rna-AYBTSS11_LOCUS29561">
    <property type="protein sequence ID" value="CAJ1977396.1"/>
    <property type="gene ID" value="gene-AYBTSS11_LOCUS29561"/>
</dbReference>
<organism evidence="1 2">
    <name type="scientific">Sphenostylis stenocarpa</name>
    <dbReference type="NCBI Taxonomy" id="92480"/>
    <lineage>
        <taxon>Eukaryota</taxon>
        <taxon>Viridiplantae</taxon>
        <taxon>Streptophyta</taxon>
        <taxon>Embryophyta</taxon>
        <taxon>Tracheophyta</taxon>
        <taxon>Spermatophyta</taxon>
        <taxon>Magnoliopsida</taxon>
        <taxon>eudicotyledons</taxon>
        <taxon>Gunneridae</taxon>
        <taxon>Pentapetalae</taxon>
        <taxon>rosids</taxon>
        <taxon>fabids</taxon>
        <taxon>Fabales</taxon>
        <taxon>Fabaceae</taxon>
        <taxon>Papilionoideae</taxon>
        <taxon>50 kb inversion clade</taxon>
        <taxon>NPAAA clade</taxon>
        <taxon>indigoferoid/millettioid clade</taxon>
        <taxon>Phaseoleae</taxon>
        <taxon>Sphenostylis</taxon>
    </lineage>
</organism>
<sequence>MVLLGSSTASPHRGLSGRAITCWMFSQEENERIETMKAKNWSFPAMIGDELCQLGSEKCWSEQPKLSSSQIIDPEECEE</sequence>
<evidence type="ECO:0000313" key="1">
    <source>
        <dbReference type="EMBL" id="CAJ1977396.1"/>
    </source>
</evidence>
<protein>
    <submittedName>
        <fullName evidence="1">Uncharacterized protein</fullName>
    </submittedName>
</protein>
<accession>A0AA86W2L2</accession>